<dbReference type="PIRSF" id="PIRSF016578">
    <property type="entry name" value="HsaA"/>
    <property type="match status" value="1"/>
</dbReference>
<evidence type="ECO:0000259" key="9">
    <source>
        <dbReference type="Pfam" id="PF02770"/>
    </source>
</evidence>
<evidence type="ECO:0000259" key="10">
    <source>
        <dbReference type="Pfam" id="PF02771"/>
    </source>
</evidence>
<dbReference type="Gene3D" id="1.10.540.10">
    <property type="entry name" value="Acyl-CoA dehydrogenase/oxidase, N-terminal domain"/>
    <property type="match status" value="1"/>
</dbReference>
<dbReference type="GO" id="GO:0003995">
    <property type="term" value="F:acyl-CoA dehydrogenase activity"/>
    <property type="evidence" value="ECO:0007669"/>
    <property type="project" value="InterPro"/>
</dbReference>
<dbReference type="GO" id="GO:0050660">
    <property type="term" value="F:flavin adenine dinucleotide binding"/>
    <property type="evidence" value="ECO:0007669"/>
    <property type="project" value="InterPro"/>
</dbReference>
<reference evidence="11 12" key="1">
    <citation type="submission" date="2018-03" db="EMBL/GenBank/DDBJ databases">
        <title>Genomic Encyclopedia of Type Strains, Phase III (KMG-III): the genomes of soil and plant-associated and newly described type strains.</title>
        <authorList>
            <person name="Whitman W."/>
        </authorList>
    </citation>
    <scope>NUCLEOTIDE SEQUENCE [LARGE SCALE GENOMIC DNA]</scope>
    <source>
        <strain evidence="11 12">CGMCC 1.12700</strain>
    </source>
</reference>
<dbReference type="SUPFAM" id="SSF56645">
    <property type="entry name" value="Acyl-CoA dehydrogenase NM domain-like"/>
    <property type="match status" value="1"/>
</dbReference>
<dbReference type="InterPro" id="IPR037069">
    <property type="entry name" value="AcylCoA_DH/ox_N_sf"/>
</dbReference>
<evidence type="ECO:0000256" key="1">
    <source>
        <dbReference type="ARBA" id="ARBA00001974"/>
    </source>
</evidence>
<evidence type="ECO:0000313" key="11">
    <source>
        <dbReference type="EMBL" id="PSK90435.1"/>
    </source>
</evidence>
<dbReference type="SUPFAM" id="SSF47203">
    <property type="entry name" value="Acyl-CoA dehydrogenase C-terminal domain-like"/>
    <property type="match status" value="1"/>
</dbReference>
<keyword evidence="3 6" id="KW-0285">Flavoprotein</keyword>
<dbReference type="InterPro" id="IPR046373">
    <property type="entry name" value="Acyl-CoA_Oxase/DH_mid-dom_sf"/>
</dbReference>
<dbReference type="InterPro" id="IPR009100">
    <property type="entry name" value="AcylCoA_DH/oxidase_NM_dom_sf"/>
</dbReference>
<dbReference type="OrthoDB" id="9802447at2"/>
<dbReference type="Gene3D" id="2.40.110.10">
    <property type="entry name" value="Butyryl-CoA Dehydrogenase, subunit A, domain 2"/>
    <property type="match status" value="1"/>
</dbReference>
<dbReference type="RefSeq" id="WP_106524309.1">
    <property type="nucleotide sequence ID" value="NZ_PYGD01000008.1"/>
</dbReference>
<dbReference type="EMBL" id="PYGD01000008">
    <property type="protein sequence ID" value="PSK90435.1"/>
    <property type="molecule type" value="Genomic_DNA"/>
</dbReference>
<dbReference type="PANTHER" id="PTHR43884:SF12">
    <property type="entry name" value="ISOVALERYL-COA DEHYDROGENASE, MITOCHONDRIAL-RELATED"/>
    <property type="match status" value="1"/>
</dbReference>
<comment type="cofactor">
    <cofactor evidence="1 6">
        <name>FAD</name>
        <dbReference type="ChEBI" id="CHEBI:57692"/>
    </cofactor>
</comment>
<dbReference type="PANTHER" id="PTHR43884">
    <property type="entry name" value="ACYL-COA DEHYDROGENASE"/>
    <property type="match status" value="1"/>
</dbReference>
<dbReference type="AlphaFoldDB" id="A0A2P8CZN8"/>
<evidence type="ECO:0000256" key="6">
    <source>
        <dbReference type="RuleBase" id="RU362125"/>
    </source>
</evidence>
<feature type="domain" description="Acyl-CoA dehydrogenase/oxidase C-terminal" evidence="8">
    <location>
        <begin position="230"/>
        <end position="373"/>
    </location>
</feature>
<dbReference type="Pfam" id="PF02770">
    <property type="entry name" value="Acyl-CoA_dh_M"/>
    <property type="match status" value="1"/>
</dbReference>
<keyword evidence="4 6" id="KW-0274">FAD</keyword>
<feature type="domain" description="Acyl-CoA oxidase/dehydrogenase middle" evidence="9">
    <location>
        <begin position="122"/>
        <end position="212"/>
    </location>
</feature>
<dbReference type="FunFam" id="1.10.540.10:FF:000002">
    <property type="entry name" value="Acyl-CoA dehydrogenase FadE19"/>
    <property type="match status" value="1"/>
</dbReference>
<keyword evidence="5 6" id="KW-0560">Oxidoreductase</keyword>
<dbReference type="Pfam" id="PF02771">
    <property type="entry name" value="Acyl-CoA_dh_N"/>
    <property type="match status" value="1"/>
</dbReference>
<keyword evidence="7" id="KW-1133">Transmembrane helix</keyword>
<feature type="transmembrane region" description="Helical" evidence="7">
    <location>
        <begin position="162"/>
        <end position="181"/>
    </location>
</feature>
<accession>A0A2P8CZN8</accession>
<dbReference type="InterPro" id="IPR036250">
    <property type="entry name" value="AcylCo_DH-like_C"/>
</dbReference>
<dbReference type="FunFam" id="1.20.140.10:FF:000004">
    <property type="entry name" value="Acyl-CoA dehydrogenase FadE25"/>
    <property type="match status" value="1"/>
</dbReference>
<dbReference type="InterPro" id="IPR013786">
    <property type="entry name" value="AcylCoA_DH/ox_N"/>
</dbReference>
<comment type="caution">
    <text evidence="11">The sequence shown here is derived from an EMBL/GenBank/DDBJ whole genome shotgun (WGS) entry which is preliminary data.</text>
</comment>
<dbReference type="Pfam" id="PF00441">
    <property type="entry name" value="Acyl-CoA_dh_1"/>
    <property type="match status" value="1"/>
</dbReference>
<gene>
    <name evidence="11" type="ORF">B0I18_108165</name>
</gene>
<protein>
    <recommendedName>
        <fullName evidence="13">Acyl-CoA dehydrogenase</fullName>
    </recommendedName>
</protein>
<dbReference type="InterPro" id="IPR006089">
    <property type="entry name" value="Acyl-CoA_DH_CS"/>
</dbReference>
<evidence type="ECO:0000256" key="5">
    <source>
        <dbReference type="ARBA" id="ARBA00023002"/>
    </source>
</evidence>
<evidence type="ECO:0000256" key="2">
    <source>
        <dbReference type="ARBA" id="ARBA00009347"/>
    </source>
</evidence>
<evidence type="ECO:0000259" key="8">
    <source>
        <dbReference type="Pfam" id="PF00441"/>
    </source>
</evidence>
<dbReference type="PROSITE" id="PS00072">
    <property type="entry name" value="ACYL_COA_DH_1"/>
    <property type="match status" value="1"/>
</dbReference>
<proteinExistence type="inferred from homology"/>
<dbReference type="Gene3D" id="1.20.140.10">
    <property type="entry name" value="Butyryl-CoA Dehydrogenase, subunit A, domain 3"/>
    <property type="match status" value="1"/>
</dbReference>
<keyword evidence="12" id="KW-1185">Reference proteome</keyword>
<keyword evidence="7" id="KW-0812">Transmembrane</keyword>
<feature type="domain" description="Acyl-CoA dehydrogenase/oxidase N-terminal" evidence="10">
    <location>
        <begin position="6"/>
        <end position="117"/>
    </location>
</feature>
<dbReference type="InterPro" id="IPR006091">
    <property type="entry name" value="Acyl-CoA_Oxase/DH_mid-dom"/>
</dbReference>
<evidence type="ECO:0000256" key="3">
    <source>
        <dbReference type="ARBA" id="ARBA00022630"/>
    </source>
</evidence>
<comment type="similarity">
    <text evidence="2 6">Belongs to the acyl-CoA dehydrogenase family.</text>
</comment>
<evidence type="ECO:0008006" key="13">
    <source>
        <dbReference type="Google" id="ProtNLM"/>
    </source>
</evidence>
<name>A0A2P8CZN8_9BACT</name>
<keyword evidence="7" id="KW-0472">Membrane</keyword>
<organism evidence="11 12">
    <name type="scientific">Taibaiella chishuiensis</name>
    <dbReference type="NCBI Taxonomy" id="1434707"/>
    <lineage>
        <taxon>Bacteria</taxon>
        <taxon>Pseudomonadati</taxon>
        <taxon>Bacteroidota</taxon>
        <taxon>Chitinophagia</taxon>
        <taxon>Chitinophagales</taxon>
        <taxon>Chitinophagaceae</taxon>
        <taxon>Taibaiella</taxon>
    </lineage>
</organism>
<evidence type="ECO:0000256" key="7">
    <source>
        <dbReference type="SAM" id="Phobius"/>
    </source>
</evidence>
<evidence type="ECO:0000313" key="12">
    <source>
        <dbReference type="Proteomes" id="UP000240572"/>
    </source>
</evidence>
<dbReference type="InterPro" id="IPR009075">
    <property type="entry name" value="AcylCo_DH/oxidase_C"/>
</dbReference>
<evidence type="ECO:0000256" key="4">
    <source>
        <dbReference type="ARBA" id="ARBA00022827"/>
    </source>
</evidence>
<dbReference type="Proteomes" id="UP000240572">
    <property type="component" value="Unassembled WGS sequence"/>
</dbReference>
<sequence length="382" mass="41393">MDLELTREQKQYRAEFRHFVREELLPYANDYDKQGFIPRSLIDKLAEKGYLGAVIPTAYGGLGMDQVSYGLLNEEIGRACSSSRSLITVHTSLTSETLLRWGTTAQKEQWLPLLAKGSTLAAFGLSEPGAGSDAAGIATAYLEQDGHYLLNGVKKWITFSQVAGLFVIVATGAAGITAFLVERDTPGLTVQPLDGILGTRASMLGEIHLKDCRVPAGNILGRIGWGLQQIVNTALDNGRYSVACGSLGIGRACLEDSIEYAKSRSQFGKPLKDHQLIKQKITNMVADVKAASLLCRNAGYLRDKKNPDYVIQTTLAKYFASRMANAAAAEAVQLHGALGCHDSLSIQRYFRDARVMEIIEGSTEIQQIIIADHSIAGLGAVL</sequence>